<proteinExistence type="predicted"/>
<protein>
    <recommendedName>
        <fullName evidence="4">Winged helix-turn helix domain-containing protein</fullName>
    </recommendedName>
</protein>
<dbReference type="EMBL" id="PQWO01000032">
    <property type="protein sequence ID" value="PZD70589.1"/>
    <property type="molecule type" value="Genomic_DNA"/>
</dbReference>
<evidence type="ECO:0000313" key="3">
    <source>
        <dbReference type="Proteomes" id="UP000248857"/>
    </source>
</evidence>
<evidence type="ECO:0000256" key="1">
    <source>
        <dbReference type="SAM" id="MobiDB-lite"/>
    </source>
</evidence>
<gene>
    <name evidence="2" type="ORF">C1752_10439</name>
</gene>
<reference evidence="2 3" key="1">
    <citation type="journal article" date="2018" name="Sci. Rep.">
        <title>A novel species of the marine cyanobacterium Acaryochloris with a unique pigment content and lifestyle.</title>
        <authorList>
            <person name="Partensky F."/>
            <person name="Six C."/>
            <person name="Ratin M."/>
            <person name="Garczarek L."/>
            <person name="Vaulot D."/>
            <person name="Probert I."/>
            <person name="Calteau A."/>
            <person name="Gourvil P."/>
            <person name="Marie D."/>
            <person name="Grebert T."/>
            <person name="Bouchier C."/>
            <person name="Le Panse S."/>
            <person name="Gachenot M."/>
            <person name="Rodriguez F."/>
            <person name="Garrido J.L."/>
        </authorList>
    </citation>
    <scope>NUCLEOTIDE SEQUENCE [LARGE SCALE GENOMIC DNA]</scope>
    <source>
        <strain evidence="2 3">RCC1774</strain>
    </source>
</reference>
<keyword evidence="3" id="KW-1185">Reference proteome</keyword>
<evidence type="ECO:0008006" key="4">
    <source>
        <dbReference type="Google" id="ProtNLM"/>
    </source>
</evidence>
<name>A0A2W1J835_9CYAN</name>
<sequence>MPRLSAPAVLLSESDRLALEKLLRRSSTPQQIALRAKIILRSASGAGYGEISRALSISLDTSRLWRRRWLELSDCDLSVEERLKDAPRPGGPAKFSLEQLTQLYALACDPPEKYGLPISHWSARELATEMTKQGIVESISERHVGRLLEEADLKPHQSRYWLHPPRPTVPSQGRRYLSGLPARSRTG</sequence>
<comment type="caution">
    <text evidence="2">The sequence shown here is derived from an EMBL/GenBank/DDBJ whole genome shotgun (WGS) entry which is preliminary data.</text>
</comment>
<organism evidence="2 3">
    <name type="scientific">Acaryochloris thomasi RCC1774</name>
    <dbReference type="NCBI Taxonomy" id="1764569"/>
    <lineage>
        <taxon>Bacteria</taxon>
        <taxon>Bacillati</taxon>
        <taxon>Cyanobacteriota</taxon>
        <taxon>Cyanophyceae</taxon>
        <taxon>Acaryochloridales</taxon>
        <taxon>Acaryochloridaceae</taxon>
        <taxon>Acaryochloris</taxon>
        <taxon>Acaryochloris thomasi</taxon>
    </lineage>
</organism>
<dbReference type="SUPFAM" id="SSF46689">
    <property type="entry name" value="Homeodomain-like"/>
    <property type="match status" value="1"/>
</dbReference>
<accession>A0A2W1J835</accession>
<dbReference type="InterPro" id="IPR009057">
    <property type="entry name" value="Homeodomain-like_sf"/>
</dbReference>
<dbReference type="Pfam" id="PF13565">
    <property type="entry name" value="HTH_32"/>
    <property type="match status" value="1"/>
</dbReference>
<dbReference type="AlphaFoldDB" id="A0A2W1J835"/>
<dbReference type="OrthoDB" id="69748at2"/>
<evidence type="ECO:0000313" key="2">
    <source>
        <dbReference type="EMBL" id="PZD70589.1"/>
    </source>
</evidence>
<dbReference type="RefSeq" id="WP_110988827.1">
    <property type="nucleotide sequence ID" value="NZ_CAWNWM010000032.1"/>
</dbReference>
<dbReference type="Proteomes" id="UP000248857">
    <property type="component" value="Unassembled WGS sequence"/>
</dbReference>
<feature type="region of interest" description="Disordered" evidence="1">
    <location>
        <begin position="159"/>
        <end position="187"/>
    </location>
</feature>